<dbReference type="Pfam" id="PF00300">
    <property type="entry name" value="His_Phos_1"/>
    <property type="match status" value="1"/>
</dbReference>
<evidence type="ECO:0000256" key="1">
    <source>
        <dbReference type="ARBA" id="ARBA00023152"/>
    </source>
</evidence>
<proteinExistence type="predicted"/>
<dbReference type="EMBL" id="JBEPMM010000006">
    <property type="protein sequence ID" value="MET3692943.1"/>
    <property type="molecule type" value="Genomic_DNA"/>
</dbReference>
<organism evidence="3 4">
    <name type="scientific">Methylobacterium goesingense</name>
    <dbReference type="NCBI Taxonomy" id="243690"/>
    <lineage>
        <taxon>Bacteria</taxon>
        <taxon>Pseudomonadati</taxon>
        <taxon>Pseudomonadota</taxon>
        <taxon>Alphaproteobacteria</taxon>
        <taxon>Hyphomicrobiales</taxon>
        <taxon>Methylobacteriaceae</taxon>
        <taxon>Methylobacterium</taxon>
    </lineage>
</organism>
<accession>A0ABV2L540</accession>
<keyword evidence="4" id="KW-1185">Reference proteome</keyword>
<dbReference type="PANTHER" id="PTHR48100">
    <property type="entry name" value="BROAD-SPECIFICITY PHOSPHATASE YOR283W-RELATED"/>
    <property type="match status" value="1"/>
</dbReference>
<keyword evidence="2" id="KW-0413">Isomerase</keyword>
<dbReference type="CDD" id="cd07067">
    <property type="entry name" value="HP_PGM_like"/>
    <property type="match status" value="1"/>
</dbReference>
<keyword evidence="1" id="KW-0324">Glycolysis</keyword>
<dbReference type="InterPro" id="IPR013078">
    <property type="entry name" value="His_Pase_superF_clade-1"/>
</dbReference>
<dbReference type="RefSeq" id="WP_354465665.1">
    <property type="nucleotide sequence ID" value="NZ_JBEPMM010000006.1"/>
</dbReference>
<dbReference type="InterPro" id="IPR029033">
    <property type="entry name" value="His_PPase_superfam"/>
</dbReference>
<gene>
    <name evidence="3" type="ORF">ABID43_002487</name>
</gene>
<dbReference type="PROSITE" id="PS00175">
    <property type="entry name" value="PG_MUTASE"/>
    <property type="match status" value="1"/>
</dbReference>
<dbReference type="SMART" id="SM00855">
    <property type="entry name" value="PGAM"/>
    <property type="match status" value="1"/>
</dbReference>
<reference evidence="3 4" key="1">
    <citation type="submission" date="2024-06" db="EMBL/GenBank/DDBJ databases">
        <title>Genomic Encyclopedia of Type Strains, Phase IV (KMG-IV): sequencing the most valuable type-strain genomes for metagenomic binning, comparative biology and taxonomic classification.</title>
        <authorList>
            <person name="Goeker M."/>
        </authorList>
    </citation>
    <scope>NUCLEOTIDE SEQUENCE [LARGE SCALE GENOMIC DNA]</scope>
    <source>
        <strain evidence="3 4">DSM 21331</strain>
    </source>
</reference>
<dbReference type="InterPro" id="IPR001345">
    <property type="entry name" value="PG/BPGM_mutase_AS"/>
</dbReference>
<comment type="caution">
    <text evidence="3">The sequence shown here is derived from an EMBL/GenBank/DDBJ whole genome shotgun (WGS) entry which is preliminary data.</text>
</comment>
<evidence type="ECO:0000313" key="4">
    <source>
        <dbReference type="Proteomes" id="UP001549145"/>
    </source>
</evidence>
<protein>
    <submittedName>
        <fullName evidence="3">Broad specificity phosphatase PhoE</fullName>
    </submittedName>
</protein>
<sequence length="254" mass="28340">MLQRWPSRIWIVRHGESAGNVARDAALEAGSERIDIAERDVDVPLSDRGRRQAEALGRWFSEMPEAERPNVVLTSPYRRAQQTVAGIRGAGGVAADAPEDYVDERLREKELGLLDRLTRSGIEALHPEQADLRARLGKFYYRPTCGESWCDVILRLRSAMDTVSLHHGEKRVLIVAHQVVVLCLRYLIENLSESEILSIDAEGDVLNCSVTEYAFRAEAGSTGHLHLARYNFVALVQRAGAPVTAEPSLMEDVR</sequence>
<dbReference type="PANTHER" id="PTHR48100:SF1">
    <property type="entry name" value="HISTIDINE PHOSPHATASE FAMILY PROTEIN-RELATED"/>
    <property type="match status" value="1"/>
</dbReference>
<evidence type="ECO:0000313" key="3">
    <source>
        <dbReference type="EMBL" id="MET3692943.1"/>
    </source>
</evidence>
<dbReference type="Gene3D" id="3.40.50.1240">
    <property type="entry name" value="Phosphoglycerate mutase-like"/>
    <property type="match status" value="1"/>
</dbReference>
<dbReference type="SUPFAM" id="SSF53254">
    <property type="entry name" value="Phosphoglycerate mutase-like"/>
    <property type="match status" value="1"/>
</dbReference>
<name>A0ABV2L540_9HYPH</name>
<dbReference type="InterPro" id="IPR050275">
    <property type="entry name" value="PGM_Phosphatase"/>
</dbReference>
<evidence type="ECO:0000256" key="2">
    <source>
        <dbReference type="ARBA" id="ARBA00023235"/>
    </source>
</evidence>
<dbReference type="Proteomes" id="UP001549145">
    <property type="component" value="Unassembled WGS sequence"/>
</dbReference>